<dbReference type="PANTHER" id="PTHR33055">
    <property type="entry name" value="TRANSPOSASE FOR INSERTION SEQUENCE ELEMENT IS1111A"/>
    <property type="match status" value="1"/>
</dbReference>
<dbReference type="NCBIfam" id="NF033542">
    <property type="entry name" value="transpos_IS110"/>
    <property type="match status" value="1"/>
</dbReference>
<name>A0A975Y245_9ACTN</name>
<evidence type="ECO:0000256" key="1">
    <source>
        <dbReference type="SAM" id="MobiDB-lite"/>
    </source>
</evidence>
<dbReference type="AlphaFoldDB" id="A0A975Y245"/>
<dbReference type="Pfam" id="PF01548">
    <property type="entry name" value="DEDD_Tnp_IS110"/>
    <property type="match status" value="1"/>
</dbReference>
<keyword evidence="5" id="KW-1185">Reference proteome</keyword>
<dbReference type="EMBL" id="CP077062">
    <property type="protein sequence ID" value="QWZ10177.1"/>
    <property type="molecule type" value="Genomic_DNA"/>
</dbReference>
<evidence type="ECO:0000313" key="5">
    <source>
        <dbReference type="Proteomes" id="UP000683575"/>
    </source>
</evidence>
<feature type="domain" description="Transposase IS110-like N-terminal" evidence="2">
    <location>
        <begin position="9"/>
        <end position="83"/>
    </location>
</feature>
<dbReference type="GO" id="GO:0003677">
    <property type="term" value="F:DNA binding"/>
    <property type="evidence" value="ECO:0007669"/>
    <property type="project" value="InterPro"/>
</dbReference>
<feature type="domain" description="Transposase IS116/IS110/IS902 C-terminal" evidence="3">
    <location>
        <begin position="147"/>
        <end position="230"/>
    </location>
</feature>
<dbReference type="KEGG" id="nps:KRR39_10795"/>
<organism evidence="4 5">
    <name type="scientific">Nocardioides panacis</name>
    <dbReference type="NCBI Taxonomy" id="2849501"/>
    <lineage>
        <taxon>Bacteria</taxon>
        <taxon>Bacillati</taxon>
        <taxon>Actinomycetota</taxon>
        <taxon>Actinomycetes</taxon>
        <taxon>Propionibacteriales</taxon>
        <taxon>Nocardioidaceae</taxon>
        <taxon>Nocardioides</taxon>
    </lineage>
</organism>
<accession>A0A975Y245</accession>
<dbReference type="InterPro" id="IPR047650">
    <property type="entry name" value="Transpos_IS110"/>
</dbReference>
<dbReference type="PANTHER" id="PTHR33055:SF16">
    <property type="entry name" value="TRANSPOSASE FOR INSERTION SEQUENCE ELEMENT IS1547"/>
    <property type="match status" value="1"/>
</dbReference>
<evidence type="ECO:0000313" key="4">
    <source>
        <dbReference type="EMBL" id="QWZ10177.1"/>
    </source>
</evidence>
<feature type="compositionally biased region" description="Low complexity" evidence="1">
    <location>
        <begin position="299"/>
        <end position="310"/>
    </location>
</feature>
<reference evidence="4" key="1">
    <citation type="submission" date="2021-06" db="EMBL/GenBank/DDBJ databases">
        <title>Complete genome sequence of Nocardioides sp. G188.</title>
        <authorList>
            <person name="Im W.-T."/>
        </authorList>
    </citation>
    <scope>NUCLEOTIDE SEQUENCE</scope>
    <source>
        <strain evidence="4">G188</strain>
    </source>
</reference>
<dbReference type="InterPro" id="IPR002525">
    <property type="entry name" value="Transp_IS110-like_N"/>
</dbReference>
<feature type="compositionally biased region" description="Basic and acidic residues" evidence="1">
    <location>
        <begin position="323"/>
        <end position="342"/>
    </location>
</feature>
<gene>
    <name evidence="4" type="ORF">KRR39_10795</name>
</gene>
<dbReference type="Proteomes" id="UP000683575">
    <property type="component" value="Chromosome"/>
</dbReference>
<evidence type="ECO:0000259" key="3">
    <source>
        <dbReference type="Pfam" id="PF02371"/>
    </source>
</evidence>
<dbReference type="Pfam" id="PF02371">
    <property type="entry name" value="Transposase_20"/>
    <property type="match status" value="1"/>
</dbReference>
<dbReference type="GO" id="GO:0004803">
    <property type="term" value="F:transposase activity"/>
    <property type="evidence" value="ECO:0007669"/>
    <property type="project" value="InterPro"/>
</dbReference>
<dbReference type="InterPro" id="IPR003346">
    <property type="entry name" value="Transposase_20"/>
</dbReference>
<evidence type="ECO:0000259" key="2">
    <source>
        <dbReference type="Pfam" id="PF01548"/>
    </source>
</evidence>
<proteinExistence type="predicted"/>
<protein>
    <submittedName>
        <fullName evidence="4">IS110 family transposase</fullName>
    </submittedName>
</protein>
<dbReference type="GO" id="GO:0006313">
    <property type="term" value="P:DNA transposition"/>
    <property type="evidence" value="ECO:0007669"/>
    <property type="project" value="InterPro"/>
</dbReference>
<feature type="region of interest" description="Disordered" evidence="1">
    <location>
        <begin position="299"/>
        <end position="345"/>
    </location>
</feature>
<sequence>MVDVPAKLSARARLFDTGHNRKTDAHDAHAVAAVAVRTRGLRVLSYDVELEALRMLADRREELTRTRIQTVNRLQRLLSEFTPGTAKKDITTGQAKAILASVRPRDLAGKTRRRLAVEQLAELVAVEKKIKTLTTELKEMVIASGSTLMDLPGVGPVVAARVLADVGDVARFADRNRFASWTGTAPLDVSSGEQIRHRLSRAGNRKLNHMLHIAAATQVRLDTPGRAYYRRKLAAGKTRMEAMRCLKRRISDAVYRRLLADARAQAEPVEAGPGGHCGASQESSAVDLLPLIDTFGSATSRTRTTDATTAQPSPEDLENQDASDDRLTTEGSRKDSPREIPDCNRSGSCRTGVWSRYGASWGHVSTLINPIPNPVSKRDVATMIGCLALLEGERLTGPVDDDLWRRIAQRFTGGVAGRDLGSGTCVRREGRGIPESA</sequence>
<dbReference type="RefSeq" id="WP_216942023.1">
    <property type="nucleotide sequence ID" value="NZ_CP077062.1"/>
</dbReference>